<accession>A0A4Z2FDH6</accession>
<comment type="caution">
    <text evidence="1">The sequence shown here is derived from an EMBL/GenBank/DDBJ whole genome shotgun (WGS) entry which is preliminary data.</text>
</comment>
<sequence length="164" mass="18123">MTKPRSLKKVKSRNFLALFVQLVLGFVHRFGSSSPFSGPRGRTTGLIKAPATQQLSIRPPRMRRLPLQPNLSSRYWLAGASTHRNTGLPAMESPLASGRLVRKYLLMMCTPGAEAEAPGPTPPLHPPTDEHLVGSLKVEQILKGFENGANFPQPQKAFADRWRC</sequence>
<organism evidence="1 2">
    <name type="scientific">Liparis tanakae</name>
    <name type="common">Tanaka's snailfish</name>
    <dbReference type="NCBI Taxonomy" id="230148"/>
    <lineage>
        <taxon>Eukaryota</taxon>
        <taxon>Metazoa</taxon>
        <taxon>Chordata</taxon>
        <taxon>Craniata</taxon>
        <taxon>Vertebrata</taxon>
        <taxon>Euteleostomi</taxon>
        <taxon>Actinopterygii</taxon>
        <taxon>Neopterygii</taxon>
        <taxon>Teleostei</taxon>
        <taxon>Neoteleostei</taxon>
        <taxon>Acanthomorphata</taxon>
        <taxon>Eupercaria</taxon>
        <taxon>Perciformes</taxon>
        <taxon>Cottioidei</taxon>
        <taxon>Cottales</taxon>
        <taxon>Liparidae</taxon>
        <taxon>Liparis</taxon>
    </lineage>
</organism>
<evidence type="ECO:0000313" key="1">
    <source>
        <dbReference type="EMBL" id="TNN39189.1"/>
    </source>
</evidence>
<name>A0A4Z2FDH6_9TELE</name>
<gene>
    <name evidence="1" type="ORF">EYF80_050644</name>
</gene>
<protein>
    <submittedName>
        <fullName evidence="1">Uncharacterized protein</fullName>
    </submittedName>
</protein>
<dbReference type="Proteomes" id="UP000314294">
    <property type="component" value="Unassembled WGS sequence"/>
</dbReference>
<dbReference type="AlphaFoldDB" id="A0A4Z2FDH6"/>
<evidence type="ECO:0000313" key="2">
    <source>
        <dbReference type="Proteomes" id="UP000314294"/>
    </source>
</evidence>
<dbReference type="EMBL" id="SRLO01001301">
    <property type="protein sequence ID" value="TNN39189.1"/>
    <property type="molecule type" value="Genomic_DNA"/>
</dbReference>
<keyword evidence="2" id="KW-1185">Reference proteome</keyword>
<reference evidence="1 2" key="1">
    <citation type="submission" date="2019-03" db="EMBL/GenBank/DDBJ databases">
        <title>First draft genome of Liparis tanakae, snailfish: a comprehensive survey of snailfish specific genes.</title>
        <authorList>
            <person name="Kim W."/>
            <person name="Song I."/>
            <person name="Jeong J.-H."/>
            <person name="Kim D."/>
            <person name="Kim S."/>
            <person name="Ryu S."/>
            <person name="Song J.Y."/>
            <person name="Lee S.K."/>
        </authorList>
    </citation>
    <scope>NUCLEOTIDE SEQUENCE [LARGE SCALE GENOMIC DNA]</scope>
    <source>
        <tissue evidence="1">Muscle</tissue>
    </source>
</reference>
<proteinExistence type="predicted"/>